<keyword evidence="1" id="KW-0472">Membrane</keyword>
<protein>
    <recommendedName>
        <fullName evidence="4">F-box domain-containing protein</fullName>
    </recommendedName>
</protein>
<dbReference type="InterPro" id="IPR036047">
    <property type="entry name" value="F-box-like_dom_sf"/>
</dbReference>
<accession>A0A8I6XG39</accession>
<reference evidence="3" key="1">
    <citation type="journal article" date="2012" name="Nature">
        <title>A physical, genetic and functional sequence assembly of the barley genome.</title>
        <authorList>
            <consortium name="The International Barley Genome Sequencing Consortium"/>
            <person name="Mayer K.F."/>
            <person name="Waugh R."/>
            <person name="Brown J.W."/>
            <person name="Schulman A."/>
            <person name="Langridge P."/>
            <person name="Platzer M."/>
            <person name="Fincher G.B."/>
            <person name="Muehlbauer G.J."/>
            <person name="Sato K."/>
            <person name="Close T.J."/>
            <person name="Wise R.P."/>
            <person name="Stein N."/>
        </authorList>
    </citation>
    <scope>NUCLEOTIDE SEQUENCE [LARGE SCALE GENOMIC DNA]</scope>
    <source>
        <strain evidence="3">cv. Morex</strain>
    </source>
</reference>
<reference evidence="2" key="3">
    <citation type="submission" date="2022-01" db="UniProtKB">
        <authorList>
            <consortium name="EnsemblPlants"/>
        </authorList>
    </citation>
    <scope>IDENTIFICATION</scope>
    <source>
        <strain evidence="2">subsp. vulgare</strain>
    </source>
</reference>
<evidence type="ECO:0008006" key="4">
    <source>
        <dbReference type="Google" id="ProtNLM"/>
    </source>
</evidence>
<keyword evidence="3" id="KW-1185">Reference proteome</keyword>
<reference evidence="2" key="2">
    <citation type="submission" date="2020-10" db="EMBL/GenBank/DDBJ databases">
        <authorList>
            <person name="Scholz U."/>
            <person name="Mascher M."/>
            <person name="Fiebig A."/>
        </authorList>
    </citation>
    <scope>NUCLEOTIDE SEQUENCE [LARGE SCALE GENOMIC DNA]</scope>
    <source>
        <strain evidence="2">cv. Morex</strain>
    </source>
</reference>
<keyword evidence="1" id="KW-0812">Transmembrane</keyword>
<dbReference type="PANTHER" id="PTHR34709">
    <property type="entry name" value="OS10G0396666 PROTEIN"/>
    <property type="match status" value="1"/>
</dbReference>
<dbReference type="EnsemblPlants" id="HORVU.MOREX.r3.2HG0188030.1">
    <property type="protein sequence ID" value="HORVU.MOREX.r3.2HG0188030.1.CDS1"/>
    <property type="gene ID" value="HORVU.MOREX.r3.2HG0188030"/>
</dbReference>
<dbReference type="Gramene" id="HORVU.MOREX.r2.2HG0155710.1">
    <property type="protein sequence ID" value="HORVU.MOREX.r2.2HG0155710.1.CDS.1"/>
    <property type="gene ID" value="HORVU.MOREX.r2.2HG0155710"/>
</dbReference>
<evidence type="ECO:0000256" key="1">
    <source>
        <dbReference type="SAM" id="Phobius"/>
    </source>
</evidence>
<dbReference type="AlphaFoldDB" id="A0A8I6XG39"/>
<name>A0A8I6XG39_HORVV</name>
<sequence length="223" mass="24319">MDLGTRSRRRSFEPGPADGVDSLSALPDDLLHLVLAWLGCAAAAACTGLLARRWRGLWARLRDLAFRDVALPSLEAALGRVALPPPAVFLLEIRVPDENRPPAGAGVVASLLRAAARLWPEKLVFTFPLGLYRYPTEVDLPCFHRATSIALERIPFVLRAQAARGEFPALQTLSLKGGEVDLGALLSLCPYLRVLRLKGISLRDYSTTTVHSASLQELAMEDM</sequence>
<dbReference type="PANTHER" id="PTHR34709:SF37">
    <property type="entry name" value="F-BOX DOMAIN-CONTAINING PROTEIN"/>
    <property type="match status" value="1"/>
</dbReference>
<evidence type="ECO:0000313" key="2">
    <source>
        <dbReference type="EnsemblPlants" id="HORVU.MOREX.r3.2HG0188030.1.CDS1"/>
    </source>
</evidence>
<evidence type="ECO:0000313" key="3">
    <source>
        <dbReference type="Proteomes" id="UP000011116"/>
    </source>
</evidence>
<dbReference type="Proteomes" id="UP000011116">
    <property type="component" value="Chromosome 2H"/>
</dbReference>
<feature type="transmembrane region" description="Helical" evidence="1">
    <location>
        <begin position="30"/>
        <end position="51"/>
    </location>
</feature>
<proteinExistence type="predicted"/>
<dbReference type="Gramene" id="HORVU.MOREX.r3.2HG0188030.1">
    <property type="protein sequence ID" value="HORVU.MOREX.r3.2HG0188030.1.CDS1"/>
    <property type="gene ID" value="HORVU.MOREX.r3.2HG0188030"/>
</dbReference>
<keyword evidence="1" id="KW-1133">Transmembrane helix</keyword>
<dbReference type="SUPFAM" id="SSF81383">
    <property type="entry name" value="F-box domain"/>
    <property type="match status" value="1"/>
</dbReference>
<organism evidence="2 3">
    <name type="scientific">Hordeum vulgare subsp. vulgare</name>
    <name type="common">Domesticated barley</name>
    <dbReference type="NCBI Taxonomy" id="112509"/>
    <lineage>
        <taxon>Eukaryota</taxon>
        <taxon>Viridiplantae</taxon>
        <taxon>Streptophyta</taxon>
        <taxon>Embryophyta</taxon>
        <taxon>Tracheophyta</taxon>
        <taxon>Spermatophyta</taxon>
        <taxon>Magnoliopsida</taxon>
        <taxon>Liliopsida</taxon>
        <taxon>Poales</taxon>
        <taxon>Poaceae</taxon>
        <taxon>BOP clade</taxon>
        <taxon>Pooideae</taxon>
        <taxon>Triticodae</taxon>
        <taxon>Triticeae</taxon>
        <taxon>Hordeinae</taxon>
        <taxon>Hordeum</taxon>
    </lineage>
</organism>
<dbReference type="InterPro" id="IPR055312">
    <property type="entry name" value="FBL15-like"/>
</dbReference>